<proteinExistence type="inferred from homology"/>
<reference evidence="3 4" key="1">
    <citation type="submission" date="2015-06" db="EMBL/GenBank/DDBJ databases">
        <title>Draft genome of the ant-associated black yeast Phialophora attae CBS 131958.</title>
        <authorList>
            <person name="Moreno L.F."/>
            <person name="Stielow B.J."/>
            <person name="de Hoog S."/>
            <person name="Vicente V.A."/>
            <person name="Weiss V.A."/>
            <person name="de Vries M."/>
            <person name="Cruz L.M."/>
            <person name="Souza E.M."/>
        </authorList>
    </citation>
    <scope>NUCLEOTIDE SEQUENCE [LARGE SCALE GENOMIC DNA]</scope>
    <source>
        <strain evidence="3 4">CBS 131958</strain>
    </source>
</reference>
<keyword evidence="1" id="KW-0234">DNA repair</keyword>
<dbReference type="InterPro" id="IPR039920">
    <property type="entry name" value="MMS19"/>
</dbReference>
<dbReference type="GO" id="GO:0006281">
    <property type="term" value="P:DNA repair"/>
    <property type="evidence" value="ECO:0007669"/>
    <property type="project" value="UniProtKB-UniRule"/>
</dbReference>
<dbReference type="Proteomes" id="UP000038010">
    <property type="component" value="Unassembled WGS sequence"/>
</dbReference>
<dbReference type="GO" id="GO:0005634">
    <property type="term" value="C:nucleus"/>
    <property type="evidence" value="ECO:0007669"/>
    <property type="project" value="UniProtKB-SubCell"/>
</dbReference>
<dbReference type="OrthoDB" id="342900at2759"/>
<dbReference type="PANTHER" id="PTHR12891">
    <property type="entry name" value="DNA REPAIR/TRANSCRIPTION PROTEIN MET18/MMS19"/>
    <property type="match status" value="1"/>
</dbReference>
<feature type="domain" description="MMS19 N-terminal" evidence="2">
    <location>
        <begin position="42"/>
        <end position="299"/>
    </location>
</feature>
<dbReference type="EMBL" id="LFJN01000002">
    <property type="protein sequence ID" value="KPI45325.1"/>
    <property type="molecule type" value="Genomic_DNA"/>
</dbReference>
<keyword evidence="1" id="KW-0227">DNA damage</keyword>
<gene>
    <name evidence="3" type="ORF">AB675_2523</name>
</gene>
<dbReference type="Gene3D" id="1.25.10.10">
    <property type="entry name" value="Leucine-rich Repeat Variant"/>
    <property type="match status" value="1"/>
</dbReference>
<keyword evidence="4" id="KW-1185">Reference proteome</keyword>
<dbReference type="InterPro" id="IPR016024">
    <property type="entry name" value="ARM-type_fold"/>
</dbReference>
<dbReference type="GO" id="GO:0051604">
    <property type="term" value="P:protein maturation"/>
    <property type="evidence" value="ECO:0007669"/>
    <property type="project" value="UniProtKB-UniRule"/>
</dbReference>
<dbReference type="SUPFAM" id="SSF48371">
    <property type="entry name" value="ARM repeat"/>
    <property type="match status" value="1"/>
</dbReference>
<dbReference type="STRING" id="1664694.A0A0N1P1R8"/>
<dbReference type="GeneID" id="28734380"/>
<evidence type="ECO:0000256" key="1">
    <source>
        <dbReference type="RuleBase" id="RU367072"/>
    </source>
</evidence>
<dbReference type="GO" id="GO:0097361">
    <property type="term" value="C:cytosolic [4Fe-4S] assembly targeting complex"/>
    <property type="evidence" value="ECO:0007669"/>
    <property type="project" value="UniProtKB-UniRule"/>
</dbReference>
<evidence type="ECO:0000313" key="3">
    <source>
        <dbReference type="EMBL" id="KPI45325.1"/>
    </source>
</evidence>
<organism evidence="3 4">
    <name type="scientific">Cyphellophora attinorum</name>
    <dbReference type="NCBI Taxonomy" id="1664694"/>
    <lineage>
        <taxon>Eukaryota</taxon>
        <taxon>Fungi</taxon>
        <taxon>Dikarya</taxon>
        <taxon>Ascomycota</taxon>
        <taxon>Pezizomycotina</taxon>
        <taxon>Eurotiomycetes</taxon>
        <taxon>Chaetothyriomycetidae</taxon>
        <taxon>Chaetothyriales</taxon>
        <taxon>Cyphellophoraceae</taxon>
        <taxon>Cyphellophora</taxon>
    </lineage>
</organism>
<dbReference type="AlphaFoldDB" id="A0A0N1P1R8"/>
<comment type="similarity">
    <text evidence="1">Belongs to the MET18/MMS19 family.</text>
</comment>
<dbReference type="InterPro" id="IPR029240">
    <property type="entry name" value="MMS19_N"/>
</dbReference>
<protein>
    <recommendedName>
        <fullName evidence="1">MMS19 nucleotide excision repair protein</fullName>
    </recommendedName>
</protein>
<keyword evidence="1" id="KW-0539">Nucleus</keyword>
<dbReference type="RefSeq" id="XP_018005288.1">
    <property type="nucleotide sequence ID" value="XM_018142501.1"/>
</dbReference>
<dbReference type="InterPro" id="IPR011989">
    <property type="entry name" value="ARM-like"/>
</dbReference>
<evidence type="ECO:0000313" key="4">
    <source>
        <dbReference type="Proteomes" id="UP000038010"/>
    </source>
</evidence>
<dbReference type="PANTHER" id="PTHR12891:SF0">
    <property type="entry name" value="MMS19 NUCLEOTIDE EXCISION REPAIR PROTEIN HOMOLOG"/>
    <property type="match status" value="1"/>
</dbReference>
<accession>A0A0N1P1R8</accession>
<dbReference type="Pfam" id="PF14500">
    <property type="entry name" value="MMS19_N"/>
    <property type="match status" value="1"/>
</dbReference>
<dbReference type="VEuPathDB" id="FungiDB:AB675_2523"/>
<comment type="caution">
    <text evidence="3">The sequence shown here is derived from an EMBL/GenBank/DDBJ whole genome shotgun (WGS) entry which is preliminary data.</text>
</comment>
<dbReference type="GO" id="GO:0016226">
    <property type="term" value="P:iron-sulfur cluster assembly"/>
    <property type="evidence" value="ECO:0007669"/>
    <property type="project" value="UniProtKB-UniRule"/>
</dbReference>
<name>A0A0N1P1R8_9EURO</name>
<comment type="subcellular location">
    <subcellularLocation>
        <location evidence="1">Nucleus</location>
    </subcellularLocation>
</comment>
<evidence type="ECO:0000259" key="2">
    <source>
        <dbReference type="Pfam" id="PF14500"/>
    </source>
</evidence>
<sequence length="553" mass="61004">MAASDTRDYVLAFESNKDSAAQIAAATAKKLESRQTTLIEVVQSLGEYINDEDAKIRTRAVSYLTAIISSLPRAFLSRQQIDVLCDFLCARIEDGGALEGLSKLQSLDRFNDTMAQTVVKAVIDHFSDLQSLGQAARYKVLQLLNELMERHRKGVRDMGDQSLIGIAAVVSGEKDPRNLMLVFSMLRVIMVEWDISKHSDIMFDSVYAYFPITFRPPPNDPYGITAQDLKDRLRDCIASTGALAPHSIPNLIERLDATSVTVKRDVLQALAACALNYDPETIVKYSNPLWESVKFEILQAQEPELADEALVVIKNIAACISDLSGATPVTVPLFTYLKPIATESLDHLKQPASRQANASGDILKAAASASIRAHTYITEKVGPSLMTTLQDSDGILQQRAILEVTNKLFEAAIEVYGSRALPTSRHSGNPENALGQLKDNLVAVYSQALMATVKEEVSFRLTAAKGLLLFAKMRSILDDSEVGLFVQYFDDIVLKEESYGKDELKQVAIAPSPKYRHSSPASSPTSAYQHSWLACPRPKEMRPMLLTNQFSMH</sequence>
<comment type="function">
    <text evidence="1">Key component of the cytosolic iron-sulfur protein assembly (CIA) complex, a multiprotein complex that mediates the incorporation of iron-sulfur cluster into apoproteins specifically involved in DNA metabolism and genomic integrity. In the CIA complex, MMS19 acts as an adapter between early-acting CIA components and a subset of cellular target iron-sulfur proteins.</text>
</comment>